<reference evidence="1" key="1">
    <citation type="submission" date="2022-05" db="EMBL/GenBank/DDBJ databases">
        <title>The Musa troglodytarum L. genome provides insights into the mechanism of non-climacteric behaviour and enrichment of carotenoids.</title>
        <authorList>
            <person name="Wang J."/>
        </authorList>
    </citation>
    <scope>NUCLEOTIDE SEQUENCE</scope>
    <source>
        <tissue evidence="1">Leaf</tissue>
    </source>
</reference>
<organism evidence="1 2">
    <name type="scientific">Musa troglodytarum</name>
    <name type="common">fe'i banana</name>
    <dbReference type="NCBI Taxonomy" id="320322"/>
    <lineage>
        <taxon>Eukaryota</taxon>
        <taxon>Viridiplantae</taxon>
        <taxon>Streptophyta</taxon>
        <taxon>Embryophyta</taxon>
        <taxon>Tracheophyta</taxon>
        <taxon>Spermatophyta</taxon>
        <taxon>Magnoliopsida</taxon>
        <taxon>Liliopsida</taxon>
        <taxon>Zingiberales</taxon>
        <taxon>Musaceae</taxon>
        <taxon>Musa</taxon>
    </lineage>
</organism>
<name>A0A9E7G8Z4_9LILI</name>
<keyword evidence="2" id="KW-1185">Reference proteome</keyword>
<gene>
    <name evidence="1" type="ORF">MUK42_13037</name>
</gene>
<evidence type="ECO:0000313" key="2">
    <source>
        <dbReference type="Proteomes" id="UP001055439"/>
    </source>
</evidence>
<evidence type="ECO:0000313" key="1">
    <source>
        <dbReference type="EMBL" id="URE08818.1"/>
    </source>
</evidence>
<dbReference type="EMBL" id="CP097508">
    <property type="protein sequence ID" value="URE08818.1"/>
    <property type="molecule type" value="Genomic_DNA"/>
</dbReference>
<proteinExistence type="predicted"/>
<dbReference type="AlphaFoldDB" id="A0A9E7G8Z4"/>
<protein>
    <submittedName>
        <fullName evidence="1">Uncharacterized protein</fullName>
    </submittedName>
</protein>
<accession>A0A9E7G8Z4</accession>
<sequence length="107" mass="11249">MGGVAADLRAQFVAYLAVTFLDREAMILVRLFSSVATDPVRTTSFGFNPNRGGSGDGAGPIRCQANDRAGGARGCRGSANGGCDPSPLSLSCFLYFLPMRNFDHGLD</sequence>
<dbReference type="Proteomes" id="UP001055439">
    <property type="component" value="Chromosome 6"/>
</dbReference>